<evidence type="ECO:0000256" key="4">
    <source>
        <dbReference type="ARBA" id="ARBA00015422"/>
    </source>
</evidence>
<protein>
    <recommendedName>
        <fullName evidence="4 7">U3 small nucleolar RNA-associated protein 25</fullName>
        <shortName evidence="7">U3 snoRNA-associated protein 25</shortName>
    </recommendedName>
</protein>
<feature type="region of interest" description="Disordered" evidence="8">
    <location>
        <begin position="272"/>
        <end position="302"/>
    </location>
</feature>
<dbReference type="InterPro" id="IPR027417">
    <property type="entry name" value="P-loop_NTPase"/>
</dbReference>
<dbReference type="GO" id="GO:0034511">
    <property type="term" value="F:U3 snoRNA binding"/>
    <property type="evidence" value="ECO:0007669"/>
    <property type="project" value="InterPro"/>
</dbReference>
<keyword evidence="9" id="KW-0732">Signal</keyword>
<keyword evidence="7" id="KW-0690">Ribosome biogenesis</keyword>
<evidence type="ECO:0000256" key="2">
    <source>
        <dbReference type="ARBA" id="ARBA00004604"/>
    </source>
</evidence>
<keyword evidence="6 7" id="KW-0687">Ribonucleoprotein</keyword>
<feature type="domain" description="UTP25 C-terminal" evidence="10">
    <location>
        <begin position="521"/>
        <end position="715"/>
    </location>
</feature>
<dbReference type="PANTHER" id="PTHR12933">
    <property type="entry name" value="ORF PROTEIN-RELATED"/>
    <property type="match status" value="1"/>
</dbReference>
<feature type="region of interest" description="Disordered" evidence="8">
    <location>
        <begin position="18"/>
        <end position="131"/>
    </location>
</feature>
<evidence type="ECO:0000259" key="10">
    <source>
        <dbReference type="Pfam" id="PF06862"/>
    </source>
</evidence>
<evidence type="ECO:0000256" key="7">
    <source>
        <dbReference type="RuleBase" id="RU365070"/>
    </source>
</evidence>
<feature type="compositionally biased region" description="Basic and acidic residues" evidence="8">
    <location>
        <begin position="98"/>
        <end position="107"/>
    </location>
</feature>
<dbReference type="GO" id="GO:0019843">
    <property type="term" value="F:rRNA binding"/>
    <property type="evidence" value="ECO:0007669"/>
    <property type="project" value="TreeGrafter"/>
</dbReference>
<evidence type="ECO:0000256" key="6">
    <source>
        <dbReference type="ARBA" id="ARBA00023274"/>
    </source>
</evidence>
<name>A0A0F7SEM3_PHARH</name>
<evidence type="ECO:0000259" key="11">
    <source>
        <dbReference type="Pfam" id="PF22916"/>
    </source>
</evidence>
<feature type="chain" id="PRO_5002521840" description="U3 small nucleolar RNA-associated protein 25" evidence="9">
    <location>
        <begin position="19"/>
        <end position="716"/>
    </location>
</feature>
<comment type="subcellular location">
    <subcellularLocation>
        <location evidence="2 7">Nucleus</location>
        <location evidence="2 7">Nucleolus</location>
    </subcellularLocation>
</comment>
<evidence type="ECO:0000256" key="3">
    <source>
        <dbReference type="ARBA" id="ARBA00009223"/>
    </source>
</evidence>
<evidence type="ECO:0000256" key="1">
    <source>
        <dbReference type="ARBA" id="ARBA00002883"/>
    </source>
</evidence>
<accession>A0A0F7SEM3</accession>
<proteinExistence type="inferred from homology"/>
<dbReference type="PANTHER" id="PTHR12933:SF0">
    <property type="entry name" value="U3 SMALL NUCLEOLAR RNA-ASSOCIATED PROTEIN 25 HOMOLOG"/>
    <property type="match status" value="1"/>
</dbReference>
<keyword evidence="7" id="KW-0698">rRNA processing</keyword>
<comment type="similarity">
    <text evidence="3 7">Belongs to the UTP25 family.</text>
</comment>
<dbReference type="Pfam" id="PF22916">
    <property type="entry name" value="UTP25_NTPase-like"/>
    <property type="match status" value="1"/>
</dbReference>
<dbReference type="InterPro" id="IPR053940">
    <property type="entry name" value="UTP25_NTPase-like"/>
</dbReference>
<sequence length="716" mass="79283">MSNSAALKLLTLINVSAARSTARPRSIPASKVEDTTAESGPPKAKKRKTVIFGEELIGGPSGSGSPVVATGNSKGKSSKKAKVEIDSAPAEAAVRKSGGKDIELDKGDSDDEDGDGEGKGESTTASSMKTDAFHTHFGPSSSASYFTPSTIASAAEGKWTQSKLSDTSLGKLVQSVPEGIDASSLDGTKAKIIESLIEQFDNLPSSSDGQMDDFQTSILSLIGGYKDLFLSSLELNQRERTRDVVLLHALNHVLKTRRRILKMNEKLAHEAAAAADAKAASATSAPHPTPTSSASTSDPRDQGFTRPKVLILLPFRSSALQWVTSLLALFPPATQSQTENKSRFFSEFSLPPGVSDRLVEKASEWPKDHVDTFKGNVDDNFRVGIKITRKSVKLFGGFYGSDIIVASPLGLRMSIEKEKSSDFLSSIEVVVADQLDAMSMQNWEHVQFIFSKMNALPTDSHGCDFSRVKPWYLEGQAQYLRQTILLSSYETPEMRSLYNKSLTNLAGKIRTEQRFEGEQMKIRRGVKQTFTRFESVDPNSEADIRFDTFTKQVMPSVLKSAVMSQNTIIVVPSYFDFVRVQSWMRKQPDLSFAAISEYSSNPEISRARTSFFKGSKNLLLITERFHFYRRYRLRGAKTFIFYQLPDHSIFYPELVSFAFLKNREGDELDDVEVDEGEVSTKVLFSKWDWMRLERTVGTEDARKMVQPGGDSVFTFI</sequence>
<dbReference type="SUPFAM" id="SSF52540">
    <property type="entry name" value="P-loop containing nucleoside triphosphate hydrolases"/>
    <property type="match status" value="1"/>
</dbReference>
<evidence type="ECO:0000256" key="5">
    <source>
        <dbReference type="ARBA" id="ARBA00023242"/>
    </source>
</evidence>
<organism evidence="12">
    <name type="scientific">Phaffia rhodozyma</name>
    <name type="common">Yeast</name>
    <name type="synonym">Xanthophyllomyces dendrorhous</name>
    <dbReference type="NCBI Taxonomy" id="264483"/>
    <lineage>
        <taxon>Eukaryota</taxon>
        <taxon>Fungi</taxon>
        <taxon>Dikarya</taxon>
        <taxon>Basidiomycota</taxon>
        <taxon>Agaricomycotina</taxon>
        <taxon>Tremellomycetes</taxon>
        <taxon>Cystofilobasidiales</taxon>
        <taxon>Mrakiaceae</taxon>
        <taxon>Phaffia</taxon>
    </lineage>
</organism>
<dbReference type="Pfam" id="PF06862">
    <property type="entry name" value="Utp25_C"/>
    <property type="match status" value="1"/>
</dbReference>
<dbReference type="GO" id="GO:0032040">
    <property type="term" value="C:small-subunit processome"/>
    <property type="evidence" value="ECO:0007669"/>
    <property type="project" value="TreeGrafter"/>
</dbReference>
<reference evidence="12" key="1">
    <citation type="submission" date="2014-08" db="EMBL/GenBank/DDBJ databases">
        <authorList>
            <person name="Sharma Rahul"/>
            <person name="Thines Marco"/>
        </authorList>
    </citation>
    <scope>NUCLEOTIDE SEQUENCE</scope>
</reference>
<dbReference type="EMBL" id="LN483116">
    <property type="protein sequence ID" value="CDZ96320.1"/>
    <property type="molecule type" value="Genomic_DNA"/>
</dbReference>
<dbReference type="Gene3D" id="3.40.50.300">
    <property type="entry name" value="P-loop containing nucleotide triphosphate hydrolases"/>
    <property type="match status" value="1"/>
</dbReference>
<feature type="signal peptide" evidence="9">
    <location>
        <begin position="1"/>
        <end position="18"/>
    </location>
</feature>
<evidence type="ECO:0000313" key="12">
    <source>
        <dbReference type="EMBL" id="CDZ96320.1"/>
    </source>
</evidence>
<feature type="compositionally biased region" description="Low complexity" evidence="8">
    <location>
        <begin position="272"/>
        <end position="297"/>
    </location>
</feature>
<dbReference type="GO" id="GO:0000462">
    <property type="term" value="P:maturation of SSU-rRNA from tricistronic rRNA transcript (SSU-rRNA, 5.8S rRNA, LSU-rRNA)"/>
    <property type="evidence" value="ECO:0007669"/>
    <property type="project" value="TreeGrafter"/>
</dbReference>
<dbReference type="InterPro" id="IPR053939">
    <property type="entry name" value="UTP25_C"/>
</dbReference>
<dbReference type="InterPro" id="IPR010678">
    <property type="entry name" value="UTP25"/>
</dbReference>
<evidence type="ECO:0000256" key="8">
    <source>
        <dbReference type="SAM" id="MobiDB-lite"/>
    </source>
</evidence>
<evidence type="ECO:0000256" key="9">
    <source>
        <dbReference type="SAM" id="SignalP"/>
    </source>
</evidence>
<dbReference type="AlphaFoldDB" id="A0A0F7SEM3"/>
<keyword evidence="5 7" id="KW-0539">Nucleus</keyword>
<comment type="function">
    <text evidence="1 7">DEAD-box RNA helicase-like protein required for pre-18S rRNA processing, specifically at sites A0, A1, and A2.</text>
</comment>
<feature type="domain" description="UTP25 NTP hydrolase-like" evidence="11">
    <location>
        <begin position="225"/>
        <end position="509"/>
    </location>
</feature>
<comment type="subunit">
    <text evidence="7">Component of the ribosomal small subunit (SSU) processome composed of at least 40 protein subunits and snoRNA U3.</text>
</comment>